<proteinExistence type="predicted"/>
<gene>
    <name evidence="1" type="ORF">ERS852574_01294</name>
</gene>
<protein>
    <submittedName>
        <fullName evidence="1">Azaleucine resistance protein AzlC</fullName>
    </submittedName>
</protein>
<dbReference type="EMBL" id="CYXR01000007">
    <property type="protein sequence ID" value="CUM87744.1"/>
    <property type="molecule type" value="Genomic_DNA"/>
</dbReference>
<sequence>MTKAQIRKNAFLKSIPIMCSYIFVSMAYGIMMENAGFGWYYSLFVSLAFPKGIAAVRSVENAVR</sequence>
<reference evidence="1 2" key="1">
    <citation type="submission" date="2015-09" db="EMBL/GenBank/DDBJ databases">
        <authorList>
            <consortium name="Pathogen Informatics"/>
        </authorList>
    </citation>
    <scope>NUCLEOTIDE SEQUENCE [LARGE SCALE GENOMIC DNA]</scope>
    <source>
        <strain evidence="1 2">2789STDY5834962</strain>
    </source>
</reference>
<evidence type="ECO:0000313" key="1">
    <source>
        <dbReference type="EMBL" id="CUM87744.1"/>
    </source>
</evidence>
<name>A0A173SB37_9FIRM</name>
<dbReference type="Proteomes" id="UP000095727">
    <property type="component" value="Unassembled WGS sequence"/>
</dbReference>
<dbReference type="AlphaFoldDB" id="A0A173SB37"/>
<accession>A0A173SB37</accession>
<organism evidence="1 2">
    <name type="scientific">Coprococcus comes</name>
    <dbReference type="NCBI Taxonomy" id="410072"/>
    <lineage>
        <taxon>Bacteria</taxon>
        <taxon>Bacillati</taxon>
        <taxon>Bacillota</taxon>
        <taxon>Clostridia</taxon>
        <taxon>Lachnospirales</taxon>
        <taxon>Lachnospiraceae</taxon>
        <taxon>Coprococcus</taxon>
    </lineage>
</organism>
<evidence type="ECO:0000313" key="2">
    <source>
        <dbReference type="Proteomes" id="UP000095727"/>
    </source>
</evidence>
<dbReference type="RefSeq" id="WP_055156213.1">
    <property type="nucleotide sequence ID" value="NZ_CYXR01000007.1"/>
</dbReference>